<dbReference type="Pfam" id="PF16857">
    <property type="entry name" value="RNA_pol_inhib"/>
    <property type="match status" value="1"/>
</dbReference>
<organism evidence="1 2">
    <name type="scientific">Klebsiella phage K5-2</name>
    <name type="common">Bacteriophage K5-2</name>
    <dbReference type="NCBI Taxonomy" id="1932361"/>
    <lineage>
        <taxon>Viruses</taxon>
        <taxon>Duplodnaviria</taxon>
        <taxon>Heunggongvirae</taxon>
        <taxon>Uroviricota</taxon>
        <taxon>Caudoviricetes</taxon>
        <taxon>Autographivirales</taxon>
        <taxon>Autotranscriptaviridae</taxon>
        <taxon>Studiervirinae</taxon>
        <taxon>Przondovirus</taxon>
        <taxon>Przondovirus K52</taxon>
    </lineage>
</organism>
<dbReference type="InterPro" id="IPR016412">
    <property type="entry name" value="RNA_pol_inhibitor"/>
</dbReference>
<dbReference type="Gene3D" id="3.10.20.510">
    <property type="entry name" value="RNA polymerase inhibitor"/>
    <property type="match status" value="1"/>
</dbReference>
<sequence>MTGAERCTRRRSTLRTSPCITCGRSGKMQKFVVTVETANASYELPVHAGSLEEALEVAESEYEELGQVTRVRPDTNFGFDL</sequence>
<dbReference type="EMBL" id="KY389315">
    <property type="protein sequence ID" value="APZ82809.1"/>
    <property type="molecule type" value="Genomic_DNA"/>
</dbReference>
<evidence type="ECO:0000313" key="1">
    <source>
        <dbReference type="EMBL" id="APZ82809.1"/>
    </source>
</evidence>
<accession>A0A219YHD7</accession>
<dbReference type="Proteomes" id="UP000224375">
    <property type="component" value="Segment"/>
</dbReference>
<keyword evidence="2" id="KW-1185">Reference proteome</keyword>
<name>A0A219YHD7_BPK52</name>
<dbReference type="InterPro" id="IPR038715">
    <property type="entry name" value="RNA_pol_inhibitor_sf"/>
</dbReference>
<evidence type="ECO:0008006" key="3">
    <source>
        <dbReference type="Google" id="ProtNLM"/>
    </source>
</evidence>
<protein>
    <recommendedName>
        <fullName evidence="3">Bacterial RNA polymerase inhibitor</fullName>
    </recommendedName>
</protein>
<evidence type="ECO:0000313" key="2">
    <source>
        <dbReference type="Proteomes" id="UP000224375"/>
    </source>
</evidence>
<proteinExistence type="predicted"/>
<gene>
    <name evidence="1" type="ORF">k52_012</name>
</gene>
<reference evidence="1 2" key="1">
    <citation type="journal article" date="2017" name="Sci. Rep.">
        <title>Two T7-like Bacteriophages, K5-2 and K5-4, Each Encodes Two Capsule Depolymerases: Isolation and Functional Characterization.</title>
        <authorList>
            <person name="Hsieh P.F."/>
            <person name="Lin H.H."/>
            <person name="Lin T.L."/>
            <person name="Chen Y.Y."/>
            <person name="Wang J.T."/>
        </authorList>
    </citation>
    <scope>NUCLEOTIDE SEQUENCE [LARGE SCALE GENOMIC DNA]</scope>
</reference>
<organismHost>
    <name type="scientific">Klebsiella</name>
    <dbReference type="NCBI Taxonomy" id="570"/>
</organismHost>